<gene>
    <name evidence="2" type="ORF">I6U51_06990</name>
</gene>
<keyword evidence="3" id="KW-1185">Reference proteome</keyword>
<dbReference type="InterPro" id="IPR021354">
    <property type="entry name" value="DUF2975"/>
</dbReference>
<dbReference type="EMBL" id="JAEEGB010000006">
    <property type="protein sequence ID" value="MBI6872454.1"/>
    <property type="molecule type" value="Genomic_DNA"/>
</dbReference>
<feature type="transmembrane region" description="Helical" evidence="1">
    <location>
        <begin position="21"/>
        <end position="39"/>
    </location>
</feature>
<proteinExistence type="predicted"/>
<evidence type="ECO:0000256" key="1">
    <source>
        <dbReference type="SAM" id="Phobius"/>
    </source>
</evidence>
<evidence type="ECO:0000313" key="2">
    <source>
        <dbReference type="EMBL" id="MBI6872454.1"/>
    </source>
</evidence>
<dbReference type="RefSeq" id="WP_211141953.1">
    <property type="nucleotide sequence ID" value="NZ_JAEEGB010000006.1"/>
</dbReference>
<protein>
    <submittedName>
        <fullName evidence="2">DUF2975 domain-containing protein</fullName>
    </submittedName>
</protein>
<evidence type="ECO:0000313" key="3">
    <source>
        <dbReference type="Proteomes" id="UP000622687"/>
    </source>
</evidence>
<organism evidence="2 3">
    <name type="scientific">Clostridium aciditolerans</name>
    <dbReference type="NCBI Taxonomy" id="339861"/>
    <lineage>
        <taxon>Bacteria</taxon>
        <taxon>Bacillati</taxon>
        <taxon>Bacillota</taxon>
        <taxon>Clostridia</taxon>
        <taxon>Eubacteriales</taxon>
        <taxon>Clostridiaceae</taxon>
        <taxon>Clostridium</taxon>
    </lineage>
</organism>
<dbReference type="Pfam" id="PF11188">
    <property type="entry name" value="DUF2975"/>
    <property type="match status" value="1"/>
</dbReference>
<name>A0A934HW61_9CLOT</name>
<feature type="transmembrane region" description="Helical" evidence="1">
    <location>
        <begin position="77"/>
        <end position="98"/>
    </location>
</feature>
<dbReference type="Proteomes" id="UP000622687">
    <property type="component" value="Unassembled WGS sequence"/>
</dbReference>
<keyword evidence="1" id="KW-0812">Transmembrane</keyword>
<feature type="transmembrane region" description="Helical" evidence="1">
    <location>
        <begin position="118"/>
        <end position="135"/>
    </location>
</feature>
<accession>A0A934HW61</accession>
<reference evidence="2" key="1">
    <citation type="submission" date="2020-12" db="EMBL/GenBank/DDBJ databases">
        <title>Clostridium thailandense sp. nov., a novel acetogenic bacterium isolated from peat land soil in Thailand.</title>
        <authorList>
            <person name="Chaikitkaew S."/>
            <person name="Birkeland N.K."/>
        </authorList>
    </citation>
    <scope>NUCLEOTIDE SEQUENCE</scope>
    <source>
        <strain evidence="2">DSM 17425</strain>
    </source>
</reference>
<dbReference type="AlphaFoldDB" id="A0A934HW61"/>
<keyword evidence="1" id="KW-0472">Membrane</keyword>
<sequence length="190" mass="21636">MKMNFIGEKSLSSFIYKLLKICLIVLVVCIPLVIVGIAVDYSKGVKDFYDITSSGLMLSFMPQVNNEFIANYNIRSLLYNIPAIITFIYILYSLMKLFKDFSKNKIFEIENFKRTRTIGVLIVLLGIFENIANYISALTINNLTINGITFHTDLISIIIDSRYVGGLIIIIIGEIFKRAIELKKDQDLTI</sequence>
<keyword evidence="1" id="KW-1133">Transmembrane helix</keyword>
<feature type="transmembrane region" description="Helical" evidence="1">
    <location>
        <begin position="155"/>
        <end position="176"/>
    </location>
</feature>
<comment type="caution">
    <text evidence="2">The sequence shown here is derived from an EMBL/GenBank/DDBJ whole genome shotgun (WGS) entry which is preliminary data.</text>
</comment>